<gene>
    <name evidence="2" type="ORF">CF392_16385</name>
</gene>
<evidence type="ECO:0000313" key="3">
    <source>
        <dbReference type="Proteomes" id="UP000218332"/>
    </source>
</evidence>
<dbReference type="AlphaFoldDB" id="A0A2A2HYN1"/>
<keyword evidence="3" id="KW-1185">Reference proteome</keyword>
<feature type="domain" description="Putative zinc-finger" evidence="1">
    <location>
        <begin position="24"/>
        <end position="58"/>
    </location>
</feature>
<dbReference type="InterPro" id="IPR027383">
    <property type="entry name" value="Znf_put"/>
</dbReference>
<evidence type="ECO:0000259" key="1">
    <source>
        <dbReference type="Pfam" id="PF13490"/>
    </source>
</evidence>
<dbReference type="Proteomes" id="UP000218332">
    <property type="component" value="Unassembled WGS sequence"/>
</dbReference>
<proteinExistence type="predicted"/>
<name>A0A2A2HYN1_9GAMM</name>
<sequence length="129" mass="13972">MQQRMEPSESARCVWVFEVNAMTCREIRENLALYTVDSLSDDERQAVEVHVETCEACARALALEQRVTEALQDQPVPTPSAGFEQRVLAAATGTSAARGSRWTTPVVGGAVAAACGWCAVRCAVSGWIR</sequence>
<accession>A0A2A2HYN1</accession>
<dbReference type="Gene3D" id="1.10.10.1320">
    <property type="entry name" value="Anti-sigma factor, zinc-finger domain"/>
    <property type="match status" value="1"/>
</dbReference>
<dbReference type="EMBL" id="NMPM01000189">
    <property type="protein sequence ID" value="PAV24421.1"/>
    <property type="molecule type" value="Genomic_DNA"/>
</dbReference>
<dbReference type="Pfam" id="PF13490">
    <property type="entry name" value="zf-HC2"/>
    <property type="match status" value="1"/>
</dbReference>
<evidence type="ECO:0000313" key="2">
    <source>
        <dbReference type="EMBL" id="PAV24421.1"/>
    </source>
</evidence>
<reference evidence="2 3" key="1">
    <citation type="submission" date="2017-07" db="EMBL/GenBank/DDBJ databases">
        <title>Tamlnaduibacter salinus (Mi-7) genome sequencing.</title>
        <authorList>
            <person name="Verma A."/>
            <person name="Krishnamurthi S."/>
        </authorList>
    </citation>
    <scope>NUCLEOTIDE SEQUENCE [LARGE SCALE GENOMIC DNA]</scope>
    <source>
        <strain evidence="2 3">Mi-7</strain>
    </source>
</reference>
<dbReference type="InterPro" id="IPR041916">
    <property type="entry name" value="Anti_sigma_zinc_sf"/>
</dbReference>
<organism evidence="2 3">
    <name type="scientific">Tamilnaduibacter salinus</name>
    <dbReference type="NCBI Taxonomy" id="1484056"/>
    <lineage>
        <taxon>Bacteria</taxon>
        <taxon>Pseudomonadati</taxon>
        <taxon>Pseudomonadota</taxon>
        <taxon>Gammaproteobacteria</taxon>
        <taxon>Pseudomonadales</taxon>
        <taxon>Marinobacteraceae</taxon>
        <taxon>Tamilnaduibacter</taxon>
    </lineage>
</organism>
<comment type="caution">
    <text evidence="2">The sequence shown here is derived from an EMBL/GenBank/DDBJ whole genome shotgun (WGS) entry which is preliminary data.</text>
</comment>
<protein>
    <recommendedName>
        <fullName evidence="1">Putative zinc-finger domain-containing protein</fullName>
    </recommendedName>
</protein>